<dbReference type="AlphaFoldDB" id="A0A1I5J3D9"/>
<reference evidence="2 3" key="1">
    <citation type="submission" date="2016-10" db="EMBL/GenBank/DDBJ databases">
        <authorList>
            <person name="de Groot N.N."/>
        </authorList>
    </citation>
    <scope>NUCLEOTIDE SEQUENCE [LARGE SCALE GENOMIC DNA]</scope>
    <source>
        <strain evidence="2 3">DSM 44637</strain>
    </source>
</reference>
<proteinExistence type="predicted"/>
<feature type="transmembrane region" description="Helical" evidence="1">
    <location>
        <begin position="12"/>
        <end position="33"/>
    </location>
</feature>
<protein>
    <submittedName>
        <fullName evidence="2">Uncharacterized protein</fullName>
    </submittedName>
</protein>
<evidence type="ECO:0000313" key="2">
    <source>
        <dbReference type="EMBL" id="SFO67328.1"/>
    </source>
</evidence>
<dbReference type="RefSeq" id="WP_067576564.1">
    <property type="nucleotide sequence ID" value="NZ_FOWC01000002.1"/>
</dbReference>
<name>A0A1I5J3D9_9PSEU</name>
<dbReference type="Proteomes" id="UP000199137">
    <property type="component" value="Unassembled WGS sequence"/>
</dbReference>
<keyword evidence="1" id="KW-0472">Membrane</keyword>
<evidence type="ECO:0000313" key="3">
    <source>
        <dbReference type="Proteomes" id="UP000199137"/>
    </source>
</evidence>
<feature type="transmembrane region" description="Helical" evidence="1">
    <location>
        <begin position="71"/>
        <end position="89"/>
    </location>
</feature>
<feature type="transmembrane region" description="Helical" evidence="1">
    <location>
        <begin position="45"/>
        <end position="64"/>
    </location>
</feature>
<feature type="transmembrane region" description="Helical" evidence="1">
    <location>
        <begin position="101"/>
        <end position="122"/>
    </location>
</feature>
<gene>
    <name evidence="2" type="ORF">SAMN05421854_102900</name>
</gene>
<keyword evidence="1" id="KW-1133">Transmembrane helix</keyword>
<organism evidence="2 3">
    <name type="scientific">Amycolatopsis rubida</name>
    <dbReference type="NCBI Taxonomy" id="112413"/>
    <lineage>
        <taxon>Bacteria</taxon>
        <taxon>Bacillati</taxon>
        <taxon>Actinomycetota</taxon>
        <taxon>Actinomycetes</taxon>
        <taxon>Pseudonocardiales</taxon>
        <taxon>Pseudonocardiaceae</taxon>
        <taxon>Amycolatopsis</taxon>
    </lineage>
</organism>
<dbReference type="STRING" id="112413.SAMN05421854_102900"/>
<dbReference type="EMBL" id="FOWC01000002">
    <property type="protein sequence ID" value="SFO67328.1"/>
    <property type="molecule type" value="Genomic_DNA"/>
</dbReference>
<sequence length="133" mass="13690">MTVPAPLARDQRLMLVLLAFDAVVLALLELFFLPLRLGPLGEVPLPITAVVGAVTTPWLVLTAAKLVRPGLSFVPLLVWVLVVFGVGLFGPGGDVVLVQDWRALLLLGASALPAALVLGGGLGRAAAKGGARV</sequence>
<evidence type="ECO:0000256" key="1">
    <source>
        <dbReference type="SAM" id="Phobius"/>
    </source>
</evidence>
<accession>A0A1I5J3D9</accession>
<keyword evidence="1" id="KW-0812">Transmembrane</keyword>